<name>A0ABY8SZ31_9BURK</name>
<dbReference type="RefSeq" id="WP_283488191.1">
    <property type="nucleotide sequence ID" value="NZ_CP125947.1"/>
</dbReference>
<accession>A0ABY8SZ31</accession>
<evidence type="ECO:0000313" key="2">
    <source>
        <dbReference type="Proteomes" id="UP001240697"/>
    </source>
</evidence>
<organism evidence="1 2">
    <name type="scientific">Comamonas resistens</name>
    <dbReference type="NCBI Taxonomy" id="3046670"/>
    <lineage>
        <taxon>Bacteria</taxon>
        <taxon>Pseudomonadati</taxon>
        <taxon>Pseudomonadota</taxon>
        <taxon>Betaproteobacteria</taxon>
        <taxon>Burkholderiales</taxon>
        <taxon>Comamonadaceae</taxon>
        <taxon>Comamonas</taxon>
    </lineage>
</organism>
<dbReference type="Proteomes" id="UP001240697">
    <property type="component" value="Chromosome"/>
</dbReference>
<evidence type="ECO:0000313" key="1">
    <source>
        <dbReference type="EMBL" id="WHS67144.1"/>
    </source>
</evidence>
<sequence>MNERTPVIFKCEDEEIKKAIERSPLLWHYGTTGEVHVGDTLIIEGLDVELTITKRQWSTSPQGTELRIFIQR</sequence>
<protein>
    <submittedName>
        <fullName evidence="1">Uncharacterized protein</fullName>
    </submittedName>
</protein>
<reference evidence="1 2" key="1">
    <citation type="submission" date="2023-05" db="EMBL/GenBank/DDBJ databases">
        <authorList>
            <person name="Yin Y."/>
            <person name="Lu Z."/>
        </authorList>
    </citation>
    <scope>NUCLEOTIDE SEQUENCE [LARGE SCALE GENOMIC DNA]</scope>
    <source>
        <strain evidence="1 2">ZM22</strain>
    </source>
</reference>
<dbReference type="EMBL" id="CP125947">
    <property type="protein sequence ID" value="WHS67144.1"/>
    <property type="molecule type" value="Genomic_DNA"/>
</dbReference>
<gene>
    <name evidence="1" type="ORF">QMY55_08510</name>
</gene>
<keyword evidence="2" id="KW-1185">Reference proteome</keyword>
<proteinExistence type="predicted"/>